<dbReference type="PANTHER" id="PTHR42643">
    <property type="entry name" value="IONOTROPIC RECEPTOR 20A-RELATED"/>
    <property type="match status" value="1"/>
</dbReference>
<dbReference type="Proteomes" id="UP001652628">
    <property type="component" value="Chromosome 3"/>
</dbReference>
<accession>A0ABM4TNT7</accession>
<keyword evidence="10" id="KW-1185">Reference proteome</keyword>
<comment type="subcellular location">
    <subcellularLocation>
        <location evidence="1">Cell membrane</location>
        <topology evidence="1">Multi-pass membrane protein</topology>
    </subcellularLocation>
</comment>
<dbReference type="InterPro" id="IPR052192">
    <property type="entry name" value="Insect_Ionotropic_Sensory_Rcpt"/>
</dbReference>
<reference evidence="11" key="1">
    <citation type="submission" date="2025-08" db="UniProtKB">
        <authorList>
            <consortium name="RefSeq"/>
        </authorList>
    </citation>
    <scope>IDENTIFICATION</scope>
</reference>
<feature type="transmembrane region" description="Helical" evidence="8">
    <location>
        <begin position="363"/>
        <end position="380"/>
    </location>
</feature>
<gene>
    <name evidence="11" type="primary">LOC139352886</name>
</gene>
<organism evidence="10 11">
    <name type="scientific">Drosophila suzukii</name>
    <name type="common">Spotted-wing drosophila fruit fly</name>
    <dbReference type="NCBI Taxonomy" id="28584"/>
    <lineage>
        <taxon>Eukaryota</taxon>
        <taxon>Metazoa</taxon>
        <taxon>Ecdysozoa</taxon>
        <taxon>Arthropoda</taxon>
        <taxon>Hexapoda</taxon>
        <taxon>Insecta</taxon>
        <taxon>Pterygota</taxon>
        <taxon>Neoptera</taxon>
        <taxon>Endopterygota</taxon>
        <taxon>Diptera</taxon>
        <taxon>Brachycera</taxon>
        <taxon>Muscomorpha</taxon>
        <taxon>Ephydroidea</taxon>
        <taxon>Drosophilidae</taxon>
        <taxon>Drosophila</taxon>
        <taxon>Sophophora</taxon>
    </lineage>
</organism>
<keyword evidence="4 8" id="KW-1133">Transmembrane helix</keyword>
<feature type="chain" id="PRO_5046260720" description="Ionotropic receptor" evidence="9">
    <location>
        <begin position="22"/>
        <end position="594"/>
    </location>
</feature>
<evidence type="ECO:0000256" key="1">
    <source>
        <dbReference type="ARBA" id="ARBA00004651"/>
    </source>
</evidence>
<evidence type="ECO:0000256" key="5">
    <source>
        <dbReference type="ARBA" id="ARBA00023136"/>
    </source>
</evidence>
<sequence length="594" mass="68792">MSLKLNKILLVLLLIQVPSEGIGNKHETFLNQLLKIVHHERSVETLFLLYHTKELNCSLQNWNPEKVPTLRLNELTDVNFEKSFNHNALGVVCVTEYSYEVLLKTLSKAFETIRQERIILLIHRRPNPDVMQDISYQVKGLQFINLLVLITEEQSFTDLIAPGFRLQPFPEPHFKKVRNLFASKDIFPHPANYHGRLANAIPNEMYTTYGPGSRIISEFAKKYNITLRLQWPPHQNTTGITYEDTYDLNMNLRLFDRKNSLDYINVVTTVSTNCLIVVVPCGMELNGMDIFKELGLGTLTWSALIFFIIFTAVESVFIYISNRINGTNFIMRFTSPLVSLRAFRAIMGQSFPVSNRSSRSIQLLLCLMSLFGTLFGSFFACKLSSFLTKKPYYPQVETFPELRESGLTVFVDGFTREYIEREINGDFFKQEVPNVRTMSTLKLINLLQSVKIRAGFLVHSLPWGAFKKATEKLNHRVYCEGKNLTIVENVPMMIALRRNSIFSREMRNFILNMAVSGLDKQWFKKYAHKVKADIKLSLQGFKMDQSHIPLSLDHFKWLWILLGIAYIISFVVFVIEICWARTHKRIRRNNHTIC</sequence>
<keyword evidence="2" id="KW-1003">Cell membrane</keyword>
<evidence type="ECO:0000313" key="10">
    <source>
        <dbReference type="Proteomes" id="UP001652628"/>
    </source>
</evidence>
<keyword evidence="9" id="KW-0732">Signal</keyword>
<dbReference type="PANTHER" id="PTHR42643:SF41">
    <property type="entry name" value="IONOTROPIC RECEPTOR 20A-RELATED"/>
    <property type="match status" value="1"/>
</dbReference>
<name>A0ABM4TNT7_DROSZ</name>
<evidence type="ECO:0000256" key="4">
    <source>
        <dbReference type="ARBA" id="ARBA00022989"/>
    </source>
</evidence>
<keyword evidence="6" id="KW-0675">Receptor</keyword>
<evidence type="ECO:0000256" key="6">
    <source>
        <dbReference type="ARBA" id="ARBA00023170"/>
    </source>
</evidence>
<evidence type="ECO:0000256" key="3">
    <source>
        <dbReference type="ARBA" id="ARBA00022692"/>
    </source>
</evidence>
<evidence type="ECO:0000256" key="8">
    <source>
        <dbReference type="SAM" id="Phobius"/>
    </source>
</evidence>
<evidence type="ECO:0000313" key="11">
    <source>
        <dbReference type="RefSeq" id="XP_070851636.1"/>
    </source>
</evidence>
<proteinExistence type="predicted"/>
<evidence type="ECO:0008006" key="12">
    <source>
        <dbReference type="Google" id="ProtNLM"/>
    </source>
</evidence>
<keyword evidence="7" id="KW-0325">Glycoprotein</keyword>
<feature type="transmembrane region" description="Helical" evidence="8">
    <location>
        <begin position="557"/>
        <end position="579"/>
    </location>
</feature>
<keyword evidence="5 8" id="KW-0472">Membrane</keyword>
<evidence type="ECO:0000256" key="9">
    <source>
        <dbReference type="SAM" id="SignalP"/>
    </source>
</evidence>
<keyword evidence="3 8" id="KW-0812">Transmembrane</keyword>
<feature type="transmembrane region" description="Helical" evidence="8">
    <location>
        <begin position="294"/>
        <end position="320"/>
    </location>
</feature>
<evidence type="ECO:0000256" key="2">
    <source>
        <dbReference type="ARBA" id="ARBA00022475"/>
    </source>
</evidence>
<dbReference type="GeneID" id="139352886"/>
<evidence type="ECO:0000256" key="7">
    <source>
        <dbReference type="ARBA" id="ARBA00023180"/>
    </source>
</evidence>
<feature type="signal peptide" evidence="9">
    <location>
        <begin position="1"/>
        <end position="21"/>
    </location>
</feature>
<dbReference type="SUPFAM" id="SSF53850">
    <property type="entry name" value="Periplasmic binding protein-like II"/>
    <property type="match status" value="1"/>
</dbReference>
<protein>
    <recommendedName>
        <fullName evidence="12">Ionotropic receptor</fullName>
    </recommendedName>
</protein>
<dbReference type="RefSeq" id="XP_070851636.1">
    <property type="nucleotide sequence ID" value="XM_070995535.1"/>
</dbReference>